<evidence type="ECO:0000256" key="2">
    <source>
        <dbReference type="ARBA" id="ARBA00022801"/>
    </source>
</evidence>
<comment type="similarity">
    <text evidence="1 4">Belongs to the glycosyl hydrolase 43 family.</text>
</comment>
<dbReference type="PANTHER" id="PTHR22925:SF3">
    <property type="entry name" value="GLYCOSYL HYDROLASE FAMILY PROTEIN 43"/>
    <property type="match status" value="1"/>
</dbReference>
<keyword evidence="5" id="KW-0732">Signal</keyword>
<proteinExistence type="inferred from homology"/>
<feature type="signal peptide" evidence="5">
    <location>
        <begin position="1"/>
        <end position="26"/>
    </location>
</feature>
<evidence type="ECO:0000256" key="4">
    <source>
        <dbReference type="RuleBase" id="RU361187"/>
    </source>
</evidence>
<dbReference type="EMBL" id="CP134537">
    <property type="protein sequence ID" value="WNH10701.1"/>
    <property type="molecule type" value="Genomic_DNA"/>
</dbReference>
<dbReference type="Gene3D" id="2.115.10.20">
    <property type="entry name" value="Glycosyl hydrolase domain, family 43"/>
    <property type="match status" value="1"/>
</dbReference>
<evidence type="ECO:0000313" key="7">
    <source>
        <dbReference type="Proteomes" id="UP001302806"/>
    </source>
</evidence>
<feature type="chain" id="PRO_5045977039" evidence="5">
    <location>
        <begin position="27"/>
        <end position="266"/>
    </location>
</feature>
<dbReference type="PANTHER" id="PTHR22925">
    <property type="entry name" value="GLYCOSYL HYDROLASE 43 FAMILY MEMBER"/>
    <property type="match status" value="1"/>
</dbReference>
<name>A0ABY9XXL6_9FLAO</name>
<keyword evidence="3 4" id="KW-0326">Glycosidase</keyword>
<dbReference type="InterPro" id="IPR006710">
    <property type="entry name" value="Glyco_hydro_43"/>
</dbReference>
<keyword evidence="2 4" id="KW-0378">Hydrolase</keyword>
<dbReference type="SUPFAM" id="SSF75005">
    <property type="entry name" value="Arabinanase/levansucrase/invertase"/>
    <property type="match status" value="1"/>
</dbReference>
<dbReference type="Proteomes" id="UP001302806">
    <property type="component" value="Chromosome"/>
</dbReference>
<accession>A0ABY9XXL6</accession>
<gene>
    <name evidence="6" type="ORF">RHP51_08695</name>
</gene>
<evidence type="ECO:0000313" key="6">
    <source>
        <dbReference type="EMBL" id="WNH10701.1"/>
    </source>
</evidence>
<dbReference type="Pfam" id="PF04616">
    <property type="entry name" value="Glyco_hydro_43"/>
    <property type="match status" value="1"/>
</dbReference>
<evidence type="ECO:0000256" key="5">
    <source>
        <dbReference type="SAM" id="SignalP"/>
    </source>
</evidence>
<protein>
    <submittedName>
        <fullName evidence="6">Family 43 glycosylhydrolase</fullName>
    </submittedName>
</protein>
<evidence type="ECO:0000256" key="1">
    <source>
        <dbReference type="ARBA" id="ARBA00009865"/>
    </source>
</evidence>
<reference evidence="6 7" key="1">
    <citation type="submission" date="2023-09" db="EMBL/GenBank/DDBJ databases">
        <title>Thalassobella suaedae gen. nov., sp. nov., a marine bacterium of the family Flavobacteriaceae isolated from a halophyte Suaeda japonica.</title>
        <authorList>
            <person name="Lee S.Y."/>
            <person name="Hwang C.Y."/>
        </authorList>
    </citation>
    <scope>NUCLEOTIDE SEQUENCE [LARGE SCALE GENOMIC DNA]</scope>
    <source>
        <strain evidence="6 7">HL-DH14</strain>
    </source>
</reference>
<dbReference type="InterPro" id="IPR023296">
    <property type="entry name" value="Glyco_hydro_beta-prop_sf"/>
</dbReference>
<dbReference type="RefSeq" id="WP_415866938.1">
    <property type="nucleotide sequence ID" value="NZ_CP134537.1"/>
</dbReference>
<organism evidence="6 7">
    <name type="scientific">Thalassobellus suaedae</name>
    <dbReference type="NCBI Taxonomy" id="3074124"/>
    <lineage>
        <taxon>Bacteria</taxon>
        <taxon>Pseudomonadati</taxon>
        <taxon>Bacteroidota</taxon>
        <taxon>Flavobacteriia</taxon>
        <taxon>Flavobacteriales</taxon>
        <taxon>Flavobacteriaceae</taxon>
        <taxon>Thalassobellus</taxon>
    </lineage>
</organism>
<sequence>MKILKKRQSRLLVISLMLIVNTSLFAQFNNIKNDQFWNTVEGKPIYSQGGGIFRFADEITGEEKYYWYGVHYKEAELFRDNPTMTYERNHFVAVSCYTSTDLVNWTEEEPVLTKAEIDKNYPRTGWMGRLGVSYVKELKKYALLIQHNNQVLITIADKPTGPFKWHQRLDMTDRIGTPNTGDQSVFTDYDTGISYLVYSYGSGRNKIYISEIGVKDGKVTLLDCIQIFKGKGREGNCMFKYNGKYYVFASNLYGWDSSYAYYLVVR</sequence>
<evidence type="ECO:0000256" key="3">
    <source>
        <dbReference type="ARBA" id="ARBA00023295"/>
    </source>
</evidence>